<keyword evidence="4" id="KW-0206">Cytoskeleton</keyword>
<dbReference type="GO" id="GO:0030833">
    <property type="term" value="P:regulation of actin filament polymerization"/>
    <property type="evidence" value="ECO:0007669"/>
    <property type="project" value="TreeGrafter"/>
</dbReference>
<dbReference type="KEGG" id="pdic:114501327"/>
<keyword evidence="2" id="KW-0963">Cytoplasm</keyword>
<accession>A0A7E6E840</accession>
<evidence type="ECO:0000256" key="2">
    <source>
        <dbReference type="ARBA" id="ARBA00022490"/>
    </source>
</evidence>
<name>A0A7E6E840_9CHIR</name>
<evidence type="ECO:0000256" key="4">
    <source>
        <dbReference type="ARBA" id="ARBA00023212"/>
    </source>
</evidence>
<dbReference type="SUPFAM" id="SSF55770">
    <property type="entry name" value="Profilin (actin-binding protein)"/>
    <property type="match status" value="1"/>
</dbReference>
<evidence type="ECO:0000313" key="5">
    <source>
        <dbReference type="Proteomes" id="UP000504628"/>
    </source>
</evidence>
<protein>
    <submittedName>
        <fullName evidence="6">Profilin-1-like</fullName>
    </submittedName>
</protein>
<dbReference type="GO" id="GO:0005856">
    <property type="term" value="C:cytoskeleton"/>
    <property type="evidence" value="ECO:0007669"/>
    <property type="project" value="UniProtKB-SubCell"/>
</dbReference>
<dbReference type="InterPro" id="IPR005454">
    <property type="entry name" value="Profilin1/2/3_vertebrate"/>
</dbReference>
<keyword evidence="3" id="KW-0009">Actin-binding</keyword>
<evidence type="ECO:0000256" key="1">
    <source>
        <dbReference type="ARBA" id="ARBA00004245"/>
    </source>
</evidence>
<keyword evidence="5" id="KW-1185">Reference proteome</keyword>
<dbReference type="GO" id="GO:0030036">
    <property type="term" value="P:actin cytoskeleton organization"/>
    <property type="evidence" value="ECO:0007669"/>
    <property type="project" value="InterPro"/>
</dbReference>
<dbReference type="Gene3D" id="3.30.450.30">
    <property type="entry name" value="Dynein light chain 2a, cytoplasmic"/>
    <property type="match status" value="1"/>
</dbReference>
<proteinExistence type="predicted"/>
<dbReference type="InParanoid" id="A0A7E6E840"/>
<evidence type="ECO:0000313" key="6">
    <source>
        <dbReference type="RefSeq" id="XP_035887548.1"/>
    </source>
</evidence>
<reference evidence="6" key="1">
    <citation type="submission" date="2025-08" db="UniProtKB">
        <authorList>
            <consortium name="RefSeq"/>
        </authorList>
    </citation>
    <scope>IDENTIFICATION</scope>
    <source>
        <tissue evidence="6">Muscle</tissue>
    </source>
</reference>
<sequence length="124" mass="13025">MAIVGYKALSSSWAVVPRKTFLSFTPAEAGAWLAKTGQSSFVNGLTLGGQKCSVIPDLLLQDGEFIMDLCAKSTVEACTFNIAVTVNAKTLVALMGKGAHGECLLHQEASAVFSSDHFSNVSLV</sequence>
<organism evidence="5 6">
    <name type="scientific">Phyllostomus discolor</name>
    <name type="common">pale spear-nosed bat</name>
    <dbReference type="NCBI Taxonomy" id="89673"/>
    <lineage>
        <taxon>Eukaryota</taxon>
        <taxon>Metazoa</taxon>
        <taxon>Chordata</taxon>
        <taxon>Craniata</taxon>
        <taxon>Vertebrata</taxon>
        <taxon>Euteleostomi</taxon>
        <taxon>Mammalia</taxon>
        <taxon>Eutheria</taxon>
        <taxon>Laurasiatheria</taxon>
        <taxon>Chiroptera</taxon>
        <taxon>Yangochiroptera</taxon>
        <taxon>Phyllostomidae</taxon>
        <taxon>Phyllostominae</taxon>
        <taxon>Phyllostomus</taxon>
    </lineage>
</organism>
<comment type="subcellular location">
    <subcellularLocation>
        <location evidence="1">Cytoplasm</location>
        <location evidence="1">Cytoskeleton</location>
    </subcellularLocation>
</comment>
<dbReference type="GO" id="GO:0005737">
    <property type="term" value="C:cytoplasm"/>
    <property type="evidence" value="ECO:0007669"/>
    <property type="project" value="TreeGrafter"/>
</dbReference>
<dbReference type="AlphaFoldDB" id="A0A7E6E840"/>
<dbReference type="Proteomes" id="UP000504628">
    <property type="component" value="Chromosome 7"/>
</dbReference>
<dbReference type="GO" id="GO:0032233">
    <property type="term" value="P:positive regulation of actin filament bundle assembly"/>
    <property type="evidence" value="ECO:0007669"/>
    <property type="project" value="TreeGrafter"/>
</dbReference>
<dbReference type="GeneID" id="114501327"/>
<dbReference type="PANTHER" id="PTHR13936:SF14">
    <property type="entry name" value="PROFILIN-1"/>
    <property type="match status" value="1"/>
</dbReference>
<dbReference type="PANTHER" id="PTHR13936">
    <property type="entry name" value="PROFILIN"/>
    <property type="match status" value="1"/>
</dbReference>
<evidence type="ECO:0000256" key="3">
    <source>
        <dbReference type="ARBA" id="ARBA00023203"/>
    </source>
</evidence>
<dbReference type="InterPro" id="IPR036140">
    <property type="entry name" value="PFN_sf"/>
</dbReference>
<dbReference type="GO" id="GO:0003779">
    <property type="term" value="F:actin binding"/>
    <property type="evidence" value="ECO:0007669"/>
    <property type="project" value="UniProtKB-KW"/>
</dbReference>
<dbReference type="RefSeq" id="XP_035887548.1">
    <property type="nucleotide sequence ID" value="XM_036031655.1"/>
</dbReference>
<gene>
    <name evidence="6" type="primary">LOC114501327</name>
</gene>
<dbReference type="PRINTS" id="PR01639">
    <property type="entry name" value="PROFILINMAML"/>
</dbReference>